<dbReference type="InterPro" id="IPR009000">
    <property type="entry name" value="Transl_B-barrel_sf"/>
</dbReference>
<dbReference type="GO" id="GO:0005840">
    <property type="term" value="C:ribosome"/>
    <property type="evidence" value="ECO:0007669"/>
    <property type="project" value="InterPro"/>
</dbReference>
<organism evidence="2">
    <name type="scientific">Solanum lycopersicum</name>
    <name type="common">Tomato</name>
    <name type="synonym">Lycopersicon esculentum</name>
    <dbReference type="NCBI Taxonomy" id="4081"/>
    <lineage>
        <taxon>Eukaryota</taxon>
        <taxon>Viridiplantae</taxon>
        <taxon>Streptophyta</taxon>
        <taxon>Embryophyta</taxon>
        <taxon>Tracheophyta</taxon>
        <taxon>Spermatophyta</taxon>
        <taxon>Magnoliopsida</taxon>
        <taxon>eudicotyledons</taxon>
        <taxon>Gunneridae</taxon>
        <taxon>Pentapetalae</taxon>
        <taxon>asterids</taxon>
        <taxon>lamiids</taxon>
        <taxon>Solanales</taxon>
        <taxon>Solanaceae</taxon>
        <taxon>Solanoideae</taxon>
        <taxon>Solaneae</taxon>
        <taxon>Solanum</taxon>
        <taxon>Solanum subgen. Lycopersicon</taxon>
    </lineage>
</organism>
<keyword evidence="3" id="KW-1185">Reference proteome</keyword>
<dbReference type="SMR" id="A0A3Q7EE34"/>
<protein>
    <submittedName>
        <fullName evidence="2">Uncharacterized protein</fullName>
    </submittedName>
</protein>
<dbReference type="PaxDb" id="4081-Solyc01g057250.1.1"/>
<dbReference type="AlphaFoldDB" id="A0A3Q7EE34"/>
<sequence>MKRWGFKGMPASHGASLSHRSIGSTGQRDAPGKRYKDEGYDSTKINMKMRDMNLVKYLEYILQQLTH</sequence>
<accession>A0A3Q7EE34</accession>
<evidence type="ECO:0000313" key="3">
    <source>
        <dbReference type="Proteomes" id="UP000004994"/>
    </source>
</evidence>
<dbReference type="SUPFAM" id="SSF50447">
    <property type="entry name" value="Translation proteins"/>
    <property type="match status" value="1"/>
</dbReference>
<dbReference type="Gramene" id="Solyc01g057250.2.1">
    <property type="protein sequence ID" value="Solyc01g057250.2.1"/>
    <property type="gene ID" value="Solyc01g057250.2"/>
</dbReference>
<dbReference type="STRING" id="4081.A0A3Q7EE34"/>
<reference evidence="2" key="2">
    <citation type="submission" date="2019-01" db="UniProtKB">
        <authorList>
            <consortium name="EnsemblPlants"/>
        </authorList>
    </citation>
    <scope>IDENTIFICATION</scope>
    <source>
        <strain evidence="2">cv. Heinz 1706</strain>
    </source>
</reference>
<dbReference type="PANTHER" id="PTHR11229:SF8">
    <property type="entry name" value="LARGE RIBOSOMAL SUBUNIT PROTEIN UL3M"/>
    <property type="match status" value="1"/>
</dbReference>
<reference evidence="2" key="1">
    <citation type="journal article" date="2012" name="Nature">
        <title>The tomato genome sequence provides insights into fleshy fruit evolution.</title>
        <authorList>
            <consortium name="Tomato Genome Consortium"/>
        </authorList>
    </citation>
    <scope>NUCLEOTIDE SEQUENCE [LARGE SCALE GENOMIC DNA]</scope>
    <source>
        <strain evidence="2">cv. Heinz 1706</strain>
    </source>
</reference>
<name>A0A3Q7EE34_SOLLC</name>
<feature type="region of interest" description="Disordered" evidence="1">
    <location>
        <begin position="1"/>
        <end position="38"/>
    </location>
</feature>
<evidence type="ECO:0000313" key="2">
    <source>
        <dbReference type="EnsemblPlants" id="Solyc01g057250.2.1"/>
    </source>
</evidence>
<dbReference type="GO" id="GO:0003735">
    <property type="term" value="F:structural constituent of ribosome"/>
    <property type="evidence" value="ECO:0007669"/>
    <property type="project" value="InterPro"/>
</dbReference>
<dbReference type="GO" id="GO:0006412">
    <property type="term" value="P:translation"/>
    <property type="evidence" value="ECO:0007669"/>
    <property type="project" value="InterPro"/>
</dbReference>
<dbReference type="InParanoid" id="A0A3Q7EE34"/>
<dbReference type="InterPro" id="IPR019927">
    <property type="entry name" value="Ribosomal_uL3_bac/org-type"/>
</dbReference>
<evidence type="ECO:0000256" key="1">
    <source>
        <dbReference type="SAM" id="MobiDB-lite"/>
    </source>
</evidence>
<proteinExistence type="predicted"/>
<dbReference type="Proteomes" id="UP000004994">
    <property type="component" value="Chromosome 1"/>
</dbReference>
<feature type="compositionally biased region" description="Polar residues" evidence="1">
    <location>
        <begin position="18"/>
        <end position="27"/>
    </location>
</feature>
<dbReference type="PANTHER" id="PTHR11229">
    <property type="entry name" value="50S RIBOSOMAL PROTEIN L3"/>
    <property type="match status" value="1"/>
</dbReference>
<dbReference type="EnsemblPlants" id="Solyc01g057250.2.1">
    <property type="protein sequence ID" value="Solyc01g057250.2.1"/>
    <property type="gene ID" value="Solyc01g057250.2"/>
</dbReference>